<evidence type="ECO:0000256" key="1">
    <source>
        <dbReference type="SAM" id="Coils"/>
    </source>
</evidence>
<feature type="coiled-coil region" evidence="1">
    <location>
        <begin position="214"/>
        <end position="248"/>
    </location>
</feature>
<protein>
    <submittedName>
        <fullName evidence="3">Uncharacterized protein</fullName>
    </submittedName>
</protein>
<proteinExistence type="predicted"/>
<feature type="compositionally biased region" description="Basic and acidic residues" evidence="2">
    <location>
        <begin position="541"/>
        <end position="563"/>
    </location>
</feature>
<dbReference type="EMBL" id="MN739001">
    <property type="protein sequence ID" value="QHT34531.1"/>
    <property type="molecule type" value="Genomic_DNA"/>
</dbReference>
<sequence length="569" mass="64381">MMIHTVIQLIAFVSMVTNAKNANATSAFTEYDKNIYNKNNIREYNIVHGESIQVGKHCYLVCIPDLPTVVTKMEVARAVERRILYSSAGEIQYVKNVVFIQGFDEESKNAIENSCYKIAIVNVEMTPNEHGVYTDYENDFYESICRGDIVIGEWSNAFLMANPNYYFNLIAAKAHEEAAATQAAEAVVAAQAVAAAQRDQIDAAFQKWKHGVEIENYKRRVDEGETEILELQNTVNELLESLRFLSRKRSGEGLVGLKDASKSLSSFLSTLNNKYARICVSDVEFLEINKNMKLKKMLELVVNLCDDCDACQELIHSLDYIGDEERRRDLFVQIDKLICRINHSVRKFQRLHLYAERCIFGLKNRAVFTEFASFLNTAVEIVEEVTSRNCTHTQDVQYVKCYGIRATSKQEQEKQDKQAAANDGSCVGDYYSGGCGSCWDGSACTSWDGSNGYDGVTVNNNHYDYYENADNVEGDYVEADDAGADEEMTSVSQMLAEFDAMRALTATSVVSVVVEDTVKVEVDQQQQQSEEVELVMTSTAVKEEQKQQKQQEEEKETKKETKGKWFSWF</sequence>
<accession>A0A6C0F0Q7</accession>
<name>A0A6C0F0Q7_9ZZZZ</name>
<reference evidence="3" key="1">
    <citation type="journal article" date="2020" name="Nature">
        <title>Giant virus diversity and host interactions through global metagenomics.</title>
        <authorList>
            <person name="Schulz F."/>
            <person name="Roux S."/>
            <person name="Paez-Espino D."/>
            <person name="Jungbluth S."/>
            <person name="Walsh D.A."/>
            <person name="Denef V.J."/>
            <person name="McMahon K.D."/>
            <person name="Konstantinidis K.T."/>
            <person name="Eloe-Fadrosh E.A."/>
            <person name="Kyrpides N.C."/>
            <person name="Woyke T."/>
        </authorList>
    </citation>
    <scope>NUCLEOTIDE SEQUENCE</scope>
    <source>
        <strain evidence="3">GVMAG-M-3300009163-63</strain>
    </source>
</reference>
<evidence type="ECO:0000313" key="3">
    <source>
        <dbReference type="EMBL" id="QHT34531.1"/>
    </source>
</evidence>
<evidence type="ECO:0000256" key="2">
    <source>
        <dbReference type="SAM" id="MobiDB-lite"/>
    </source>
</evidence>
<dbReference type="AlphaFoldDB" id="A0A6C0F0Q7"/>
<feature type="region of interest" description="Disordered" evidence="2">
    <location>
        <begin position="538"/>
        <end position="569"/>
    </location>
</feature>
<keyword evidence="1" id="KW-0175">Coiled coil</keyword>
<organism evidence="3">
    <name type="scientific">viral metagenome</name>
    <dbReference type="NCBI Taxonomy" id="1070528"/>
    <lineage>
        <taxon>unclassified sequences</taxon>
        <taxon>metagenomes</taxon>
        <taxon>organismal metagenomes</taxon>
    </lineage>
</organism>